<dbReference type="NCBIfam" id="TIGR00254">
    <property type="entry name" value="GGDEF"/>
    <property type="match status" value="1"/>
</dbReference>
<dbReference type="SMART" id="SM00052">
    <property type="entry name" value="EAL"/>
    <property type="match status" value="1"/>
</dbReference>
<dbReference type="InterPro" id="IPR001610">
    <property type="entry name" value="PAC"/>
</dbReference>
<dbReference type="FunFam" id="3.30.450.20:FF:000099">
    <property type="entry name" value="Sensory box sensor histidine kinase"/>
    <property type="match status" value="1"/>
</dbReference>
<accession>A0A0W8G9D2</accession>
<dbReference type="InterPro" id="IPR029787">
    <property type="entry name" value="Nucleotide_cyclase"/>
</dbReference>
<dbReference type="CDD" id="cd01948">
    <property type="entry name" value="EAL"/>
    <property type="match status" value="1"/>
</dbReference>
<dbReference type="InterPro" id="IPR000160">
    <property type="entry name" value="GGDEF_dom"/>
</dbReference>
<dbReference type="InterPro" id="IPR043128">
    <property type="entry name" value="Rev_trsase/Diguanyl_cyclase"/>
</dbReference>
<dbReference type="InterPro" id="IPR035919">
    <property type="entry name" value="EAL_sf"/>
</dbReference>
<evidence type="ECO:0000259" key="4">
    <source>
        <dbReference type="PROSITE" id="PS50887"/>
    </source>
</evidence>
<name>A0A0W8G9D2_9ZZZZ</name>
<dbReference type="InterPro" id="IPR000014">
    <property type="entry name" value="PAS"/>
</dbReference>
<dbReference type="Pfam" id="PF00563">
    <property type="entry name" value="EAL"/>
    <property type="match status" value="1"/>
</dbReference>
<dbReference type="SMART" id="SM00086">
    <property type="entry name" value="PAC"/>
    <property type="match status" value="1"/>
</dbReference>
<dbReference type="PROSITE" id="PS50883">
    <property type="entry name" value="EAL"/>
    <property type="match status" value="1"/>
</dbReference>
<dbReference type="Gene3D" id="3.30.70.270">
    <property type="match status" value="1"/>
</dbReference>
<dbReference type="AlphaFoldDB" id="A0A0W8G9D2"/>
<dbReference type="InterPro" id="IPR035965">
    <property type="entry name" value="PAS-like_dom_sf"/>
</dbReference>
<feature type="domain" description="PAC" evidence="2">
    <location>
        <begin position="296"/>
        <end position="348"/>
    </location>
</feature>
<organism evidence="5">
    <name type="scientific">hydrocarbon metagenome</name>
    <dbReference type="NCBI Taxonomy" id="938273"/>
    <lineage>
        <taxon>unclassified sequences</taxon>
        <taxon>metagenomes</taxon>
        <taxon>ecological metagenomes</taxon>
    </lineage>
</organism>
<dbReference type="Gene3D" id="3.20.20.450">
    <property type="entry name" value="EAL domain"/>
    <property type="match status" value="1"/>
</dbReference>
<proteinExistence type="predicted"/>
<dbReference type="SMART" id="SM00267">
    <property type="entry name" value="GGDEF"/>
    <property type="match status" value="1"/>
</dbReference>
<dbReference type="NCBIfam" id="TIGR00229">
    <property type="entry name" value="sensory_box"/>
    <property type="match status" value="1"/>
</dbReference>
<dbReference type="Pfam" id="PF00990">
    <property type="entry name" value="GGDEF"/>
    <property type="match status" value="1"/>
</dbReference>
<dbReference type="Gene3D" id="3.30.450.40">
    <property type="match status" value="1"/>
</dbReference>
<evidence type="ECO:0000259" key="1">
    <source>
        <dbReference type="PROSITE" id="PS50112"/>
    </source>
</evidence>
<dbReference type="SMART" id="SM00091">
    <property type="entry name" value="PAS"/>
    <property type="match status" value="1"/>
</dbReference>
<dbReference type="PROSITE" id="PS50887">
    <property type="entry name" value="GGDEF"/>
    <property type="match status" value="1"/>
</dbReference>
<dbReference type="SUPFAM" id="SSF55785">
    <property type="entry name" value="PYP-like sensor domain (PAS domain)"/>
    <property type="match status" value="1"/>
</dbReference>
<evidence type="ECO:0000259" key="3">
    <source>
        <dbReference type="PROSITE" id="PS50883"/>
    </source>
</evidence>
<dbReference type="PROSITE" id="PS50112">
    <property type="entry name" value="PAS"/>
    <property type="match status" value="1"/>
</dbReference>
<reference evidence="5" key="1">
    <citation type="journal article" date="2015" name="Proc. Natl. Acad. Sci. U.S.A.">
        <title>Networks of energetic and metabolic interactions define dynamics in microbial communities.</title>
        <authorList>
            <person name="Embree M."/>
            <person name="Liu J.K."/>
            <person name="Al-Bassam M.M."/>
            <person name="Zengler K."/>
        </authorList>
    </citation>
    <scope>NUCLEOTIDE SEQUENCE</scope>
</reference>
<dbReference type="SUPFAM" id="SSF141868">
    <property type="entry name" value="EAL domain-like"/>
    <property type="match status" value="1"/>
</dbReference>
<dbReference type="Pfam" id="PF08447">
    <property type="entry name" value="PAS_3"/>
    <property type="match status" value="1"/>
</dbReference>
<dbReference type="InterPro" id="IPR000700">
    <property type="entry name" value="PAS-assoc_C"/>
</dbReference>
<dbReference type="PROSITE" id="PS50113">
    <property type="entry name" value="PAC"/>
    <property type="match status" value="1"/>
</dbReference>
<dbReference type="InterPro" id="IPR013655">
    <property type="entry name" value="PAS_fold_3"/>
</dbReference>
<dbReference type="CDD" id="cd00130">
    <property type="entry name" value="PAS"/>
    <property type="match status" value="1"/>
</dbReference>
<feature type="domain" description="PAS" evidence="1">
    <location>
        <begin position="223"/>
        <end position="293"/>
    </location>
</feature>
<feature type="domain" description="EAL" evidence="3">
    <location>
        <begin position="523"/>
        <end position="779"/>
    </location>
</feature>
<dbReference type="PANTHER" id="PTHR44757:SF2">
    <property type="entry name" value="BIOFILM ARCHITECTURE MAINTENANCE PROTEIN MBAA"/>
    <property type="match status" value="1"/>
</dbReference>
<dbReference type="EMBL" id="LNQE01000045">
    <property type="protein sequence ID" value="KUG29725.1"/>
    <property type="molecule type" value="Genomic_DNA"/>
</dbReference>
<comment type="caution">
    <text evidence="5">The sequence shown here is derived from an EMBL/GenBank/DDBJ whole genome shotgun (WGS) entry which is preliminary data.</text>
</comment>
<dbReference type="Gene3D" id="3.30.450.20">
    <property type="entry name" value="PAS domain"/>
    <property type="match status" value="1"/>
</dbReference>
<dbReference type="InterPro" id="IPR001633">
    <property type="entry name" value="EAL_dom"/>
</dbReference>
<protein>
    <submittedName>
        <fullName evidence="5">Diguanylate cyclase/phosphodiesterase (Ggdef &amp; eal domains) with pas/pac sensor(S)</fullName>
    </submittedName>
</protein>
<evidence type="ECO:0000259" key="2">
    <source>
        <dbReference type="PROSITE" id="PS50113"/>
    </source>
</evidence>
<dbReference type="InterPro" id="IPR029016">
    <property type="entry name" value="GAF-like_dom_sf"/>
</dbReference>
<gene>
    <name evidence="5" type="ORF">ASZ90_000381</name>
</gene>
<dbReference type="SUPFAM" id="SSF55073">
    <property type="entry name" value="Nucleotide cyclase"/>
    <property type="match status" value="1"/>
</dbReference>
<dbReference type="InterPro" id="IPR052155">
    <property type="entry name" value="Biofilm_reg_signaling"/>
</dbReference>
<evidence type="ECO:0000313" key="5">
    <source>
        <dbReference type="EMBL" id="KUG29725.1"/>
    </source>
</evidence>
<dbReference type="CDD" id="cd01949">
    <property type="entry name" value="GGDEF"/>
    <property type="match status" value="1"/>
</dbReference>
<dbReference type="PANTHER" id="PTHR44757">
    <property type="entry name" value="DIGUANYLATE CYCLASE DGCP"/>
    <property type="match status" value="1"/>
</dbReference>
<sequence length="792" mass="88671">MTHDAPIPEPDDADLLARRLSHLEEVYNTTLDALTRAAALGDFHSGLTTVDSPVPILEETERKARGLLRFAAVSFFLVDEATGQFYPALQSPRQAAETIAALMDTLVEDRSIAWCLHRKKPVIKSTGGHRLVLHPMVTTARIRGFFLGILDQDPLSIPETTLALLSIVMQYAAGALESFELYRLVRATNRTLEHKVGELTAARTSLEAEVAERKAVERKLERSRDFHLTLFEEFPVMIWRCDATGRYDYFNKTWLTFFGRPLEEEQEKGFAGFVHPEDVKKAEAVFTMAFTGTSAFEREFRIKNASGEYRWISDHGRPFYDLEGRFGGYIGAASDITDRKHMETELRYQALHDPLTNLPNRSLLLDRIGRAQERAQRHPGSRFALVFIDLDRFKVINDSLGHLVGDKLLASCGARLGEAVRGLDTLARFGGDEFIVLLEEIGSLGEAIKIVKRIRDRLKFPFVIEDKELWVTASFGIVLGGSRPARAEELLRNANIAMYDAKKLGRNRFKVFSDKMLAAAMSWMNLENELRAGFLNDEFHLLYQPIVGAADYRLLGFEALLRWRHPARGILGPSEFIHIAEESGQIVEIGHQALRLACRTMAAWRKQLGPARDLTMSVNLSCKQFRQSDMADRILEALEESGLPPSRLKLEITESAIMENAKNALTVLNKLKASGILIAIDDFGTGYSSLSYLQTFPVDVLKIDRMFIAGIGRNKEASDIVQSVVALAKSLGLHVVAEGVEEEGQAAALKDLRCDSIQGFYFFPPLPEAEALELMRRMEGDARGFARLIPAG</sequence>
<feature type="domain" description="GGDEF" evidence="4">
    <location>
        <begin position="381"/>
        <end position="514"/>
    </location>
</feature>